<reference evidence="2 3" key="1">
    <citation type="submission" date="2022-11" db="EMBL/GenBank/DDBJ databases">
        <title>Anaerobic phenanthrene biodegradation by a DNRA strain PheN6.</title>
        <authorList>
            <person name="Zhang Z."/>
        </authorList>
    </citation>
    <scope>NUCLEOTIDE SEQUENCE [LARGE SCALE GENOMIC DNA]</scope>
    <source>
        <strain evidence="2 3">PheN6</strain>
    </source>
</reference>
<protein>
    <submittedName>
        <fullName evidence="2">(2Fe-2S)-binding protein</fullName>
    </submittedName>
</protein>
<dbReference type="Gene3D" id="1.10.10.1100">
    <property type="entry name" value="BFD-like [2Fe-2S]-binding domain"/>
    <property type="match status" value="1"/>
</dbReference>
<organism evidence="2 3">
    <name type="scientific">Intrasporangium calvum</name>
    <dbReference type="NCBI Taxonomy" id="53358"/>
    <lineage>
        <taxon>Bacteria</taxon>
        <taxon>Bacillati</taxon>
        <taxon>Actinomycetota</taxon>
        <taxon>Actinomycetes</taxon>
        <taxon>Micrococcales</taxon>
        <taxon>Intrasporangiaceae</taxon>
        <taxon>Intrasporangium</taxon>
    </lineage>
</organism>
<dbReference type="RefSeq" id="WP_272461246.1">
    <property type="nucleotide sequence ID" value="NZ_JAPFQL010000015.1"/>
</dbReference>
<dbReference type="Pfam" id="PF04324">
    <property type="entry name" value="Fer2_BFD"/>
    <property type="match status" value="1"/>
</dbReference>
<evidence type="ECO:0000313" key="3">
    <source>
        <dbReference type="Proteomes" id="UP001150259"/>
    </source>
</evidence>
<gene>
    <name evidence="2" type="ORF">OO014_05330</name>
</gene>
<comment type="caution">
    <text evidence="2">The sequence shown here is derived from an EMBL/GenBank/DDBJ whole genome shotgun (WGS) entry which is preliminary data.</text>
</comment>
<keyword evidence="3" id="KW-1185">Reference proteome</keyword>
<proteinExistence type="predicted"/>
<sequence length="64" mass="6552">MIVCHCAVVTDRDLAGAYSGGATTLAKACQSTGAGRQCGSCVPSVRRLLCEPATSHSSRPEASR</sequence>
<name>A0ABT5GFS8_9MICO</name>
<dbReference type="EMBL" id="JAPFQL010000015">
    <property type="protein sequence ID" value="MDC5696670.1"/>
    <property type="molecule type" value="Genomic_DNA"/>
</dbReference>
<feature type="domain" description="BFD-like [2Fe-2S]-binding" evidence="1">
    <location>
        <begin position="2"/>
        <end position="49"/>
    </location>
</feature>
<evidence type="ECO:0000259" key="1">
    <source>
        <dbReference type="Pfam" id="PF04324"/>
    </source>
</evidence>
<dbReference type="InterPro" id="IPR041854">
    <property type="entry name" value="BFD-like_2Fe2S-bd_dom_sf"/>
</dbReference>
<evidence type="ECO:0000313" key="2">
    <source>
        <dbReference type="EMBL" id="MDC5696670.1"/>
    </source>
</evidence>
<dbReference type="Proteomes" id="UP001150259">
    <property type="component" value="Unassembled WGS sequence"/>
</dbReference>
<accession>A0ABT5GFS8</accession>
<dbReference type="InterPro" id="IPR007419">
    <property type="entry name" value="BFD-like_2Fe2S-bd_dom"/>
</dbReference>